<protein>
    <submittedName>
        <fullName evidence="1">DNA mismatch repair protein</fullName>
    </submittedName>
</protein>
<gene>
    <name evidence="1" type="ORF">EJF14_40746</name>
</gene>
<dbReference type="Proteomes" id="UP000326582">
    <property type="component" value="Chromosome 4"/>
</dbReference>
<accession>A0ACD0WME4</accession>
<dbReference type="EMBL" id="CP038487">
    <property type="protein sequence ID" value="QFZ28699.1"/>
    <property type="molecule type" value="Genomic_DNA"/>
</dbReference>
<organism evidence="1 2">
    <name type="scientific">Clavispora lusitaniae</name>
    <name type="common">Candida lusitaniae</name>
    <dbReference type="NCBI Taxonomy" id="36911"/>
    <lineage>
        <taxon>Eukaryota</taxon>
        <taxon>Fungi</taxon>
        <taxon>Dikarya</taxon>
        <taxon>Ascomycota</taxon>
        <taxon>Saccharomycotina</taxon>
        <taxon>Pichiomycetes</taxon>
        <taxon>Metschnikowiaceae</taxon>
        <taxon>Clavispora</taxon>
    </lineage>
</organism>
<proteinExistence type="predicted"/>
<evidence type="ECO:0000313" key="1">
    <source>
        <dbReference type="EMBL" id="QFZ28699.1"/>
    </source>
</evidence>
<sequence>MVRTLSTPTVMLRRVKPFFLRRFHASALHQLARAASRPIRATSACDEKCLSIRQGPEENSVKSFISESLEDRRKQRDKGLKKEPTHEPDAENDLSDAQSPNVYSLESTSFPTGPPSWDRGGKTKKNALTPLLAAMRKLIDANKGCVCLVQVGSFYELYFEQATNIAPKLGIKVALRRTSNHTVPMAGFPVSQLQKFVRVLVHELRLNVAIVDQYPGAADALLHRRVSRIVTPGTLVDESFLNYSQNNYLAAIYIPPNMASLPDSELSIGLAWIDISVGDFYVQQTTMGELAGDLKRIAPSEVILPKEYSPSNADASWIGEMGDLRKYFVRYHKTAYRDLKSQLRADRQAARKALESFSVREEAAVNMILSYVSVNLPDRNLSLDVPTHYASDKYLHMDSRTRDALELTSRTTFGSHSVVGSLLQTIRRTTTPSGFRLLTQWIKSPILDINELRRRQMYVSLFRRHHLLQLEVRGVLARLGDFVRALQRLALRTGLPALHLQTVGEGLIKLNQIRDIFENHRKAFSEQEAELVQSFLNDFRVPVDIANEILGTLNVEHMHSQHTEGIDVESKDNEAENIEIYANAKKDENYSNEESCVFAIRKDHDPRLLSLHAEVESLQQEEQSLLKNVRATVTSLDPKATVMRKDQCGRYFNVIQISCRPKFTEEISKRFAEHDVREKRKASLLYKPQSWANLQDKRSSCLHDIENLEKEIINGLRSKVLEQTSLIRHTSRCADFLDVTSSFAVLAEENDFVAPSFVKSPNLNIVAGRHAVVEAGLRENGQMFHPNDTRLNSRENVWVISGPNMGGKSTFLRQNAIIAILAQIGSFVPASKVSMGIVDRIFTRVGAADDLYSDLSTFMVEMIETSNILKNATPRSLAIVDEIGRGTSGKEGLAIAYATLMSLVKKNKCRTLFATHFGHEIKDLLEADKVDQSSIRFRKTKIVEQKDQETSVPTISFDYALEDGISDRSYAFEVARLAGFPSHALEYANRALIHLDNGFTKR</sequence>
<name>A0ACD0WME4_CLALS</name>
<keyword evidence="2" id="KW-1185">Reference proteome</keyword>
<reference evidence="2" key="1">
    <citation type="journal article" date="2019" name="MBio">
        <title>Comparative genomics for the elucidation of multidrug resistance (MDR) in Candida lusitaniae.</title>
        <authorList>
            <person name="Kannan A."/>
            <person name="Asner S.A."/>
            <person name="Trachsel E."/>
            <person name="Kelly S."/>
            <person name="Parker J."/>
            <person name="Sanglard D."/>
        </authorList>
    </citation>
    <scope>NUCLEOTIDE SEQUENCE [LARGE SCALE GENOMIC DNA]</scope>
    <source>
        <strain evidence="2">P1</strain>
    </source>
</reference>
<evidence type="ECO:0000313" key="2">
    <source>
        <dbReference type="Proteomes" id="UP000326582"/>
    </source>
</evidence>